<dbReference type="CDD" id="cd06355">
    <property type="entry name" value="PBP1_FmdD-like"/>
    <property type="match status" value="1"/>
</dbReference>
<dbReference type="Pfam" id="PF13433">
    <property type="entry name" value="Peripla_BP_5"/>
    <property type="match status" value="1"/>
</dbReference>
<dbReference type="InterPro" id="IPR017777">
    <property type="entry name" value="ABC_urea-bd_UrtA"/>
</dbReference>
<dbReference type="EMBL" id="JACYTO010000001">
    <property type="protein sequence ID" value="MBD8501779.1"/>
    <property type="molecule type" value="Genomic_DNA"/>
</dbReference>
<dbReference type="SUPFAM" id="SSF53822">
    <property type="entry name" value="Periplasmic binding protein-like I"/>
    <property type="match status" value="1"/>
</dbReference>
<dbReference type="PANTHER" id="PTHR47628">
    <property type="match status" value="1"/>
</dbReference>
<dbReference type="InterPro" id="IPR028082">
    <property type="entry name" value="Peripla_BP_I"/>
</dbReference>
<dbReference type="RefSeq" id="WP_187716606.1">
    <property type="nucleotide sequence ID" value="NZ_JACTAH010000001.1"/>
</dbReference>
<protein>
    <submittedName>
        <fullName evidence="1">Urea ABC transporter substrate-binding protein</fullName>
    </submittedName>
</protein>
<evidence type="ECO:0000313" key="2">
    <source>
        <dbReference type="Proteomes" id="UP000603602"/>
    </source>
</evidence>
<accession>A0ABR9B619</accession>
<dbReference type="PANTHER" id="PTHR47628:SF1">
    <property type="entry name" value="ALIPHATIC AMIDASE EXPRESSION-REGULATING PROTEIN"/>
    <property type="match status" value="1"/>
</dbReference>
<name>A0ABR9B619_9RHOO</name>
<gene>
    <name evidence="1" type="ORF">IFO67_02685</name>
</gene>
<reference evidence="2" key="1">
    <citation type="submission" date="2023-07" db="EMBL/GenBank/DDBJ databases">
        <title>Thauera sp. CAU 1555 isolated from sand of Yaerae Beach.</title>
        <authorList>
            <person name="Kim W."/>
        </authorList>
    </citation>
    <scope>NUCLEOTIDE SEQUENCE [LARGE SCALE GENOMIC DNA]</scope>
    <source>
        <strain evidence="2">CAU 1555</strain>
    </source>
</reference>
<dbReference type="Proteomes" id="UP000603602">
    <property type="component" value="Unassembled WGS sequence"/>
</dbReference>
<proteinExistence type="predicted"/>
<keyword evidence="2" id="KW-1185">Reference proteome</keyword>
<evidence type="ECO:0000313" key="1">
    <source>
        <dbReference type="EMBL" id="MBD8501779.1"/>
    </source>
</evidence>
<dbReference type="Gene3D" id="3.40.50.2300">
    <property type="match status" value="2"/>
</dbReference>
<organism evidence="1 2">
    <name type="scientific">Thauera sedimentorum</name>
    <dbReference type="NCBI Taxonomy" id="2767595"/>
    <lineage>
        <taxon>Bacteria</taxon>
        <taxon>Pseudomonadati</taxon>
        <taxon>Pseudomonadota</taxon>
        <taxon>Betaproteobacteria</taxon>
        <taxon>Rhodocyclales</taxon>
        <taxon>Zoogloeaceae</taxon>
        <taxon>Thauera</taxon>
    </lineage>
</organism>
<sequence>MTSLPYRVLLPLLAALAATVIWLGLRQPAPEPVRLGVVHALSGVMADSESRLVEALQLAAEELNAAGGVLGRPLELVVVDSRSDATHAAQEAERLIRQEGVQALFGCWTSVCRKAVLPVVERHRSLLFYPLQYEGMEQSEHIVYLGAAPNQQIIPGARWAMERFGRRIYLAGSDYVFPRTANRLIRDLARAGDGEVVAERYLPLAATDFDALVGDIREARPDVVLNTINGVGNRHFFNALARAGLGELPVVSFSVAEPELRMIGEAAHHPAHHAVWGYFQSLPGEANARFVARLRQRFGADRVSSDPVVSSHTGLMLWAAAARRAGTIDPGQVSRSVAHTSLSGPAGIVAVDSTTRHAWRRVFVGHARPDGQFDATEISETAIRPAPFPPYHSRAYWLRLVAGMAASHPADERSARQ</sequence>
<comment type="caution">
    <text evidence="1">The sequence shown here is derived from an EMBL/GenBank/DDBJ whole genome shotgun (WGS) entry which is preliminary data.</text>
</comment>